<dbReference type="OrthoDB" id="201242at2759"/>
<dbReference type="SMART" id="SM00544">
    <property type="entry name" value="MA3"/>
    <property type="match status" value="2"/>
</dbReference>
<dbReference type="Pfam" id="PF02847">
    <property type="entry name" value="MA3"/>
    <property type="match status" value="2"/>
</dbReference>
<evidence type="ECO:0000256" key="4">
    <source>
        <dbReference type="ARBA" id="ARBA00022737"/>
    </source>
</evidence>
<evidence type="ECO:0000256" key="5">
    <source>
        <dbReference type="ARBA" id="ARBA00023242"/>
    </source>
</evidence>
<sequence>MASIASMARRGQVTIETMGAVHNPSGAGVAATSSFVKAKAQKIASISSSPPKDGLAKPRRRSRGDSMGGKDDASAPTNEKDVGSSRRNIQRKKSAHTHESQHKKQGGHGKGKWNAYGEDDFYEEVDKNDPNYDSEEDDGRYILTSDGYDTGDNPSSPPRYSYDPAMRKMIAGPRLTLSEFKLRCTDAVSEYFTSGDVEEAMRSVEELECREFHYELVKRAVHMSFDRGDRERELTSKLLSEAYPQLLTTNDIGKGFERLFEHMESYILDVPSAHSYVISFLARAVVDEVLPPSFLSDPLVRSIGGGVVEDAMRLLSREHYGVRLERVWGPGDGRPVAELKVAMDQLLKEFLLSNELDEAAACVKELSSPHFHHELVKRGVKIALDGKDTDIDAMSALFKFLSSTDVLSATQMRKGMDRCYALLPDFSLDCPSAPNKLRSMLDNSKRDGIIDVNYQPPEAPKKITEFVTQVVRATPH</sequence>
<organism evidence="8 9">
    <name type="scientific">Triparma columacea</name>
    <dbReference type="NCBI Taxonomy" id="722753"/>
    <lineage>
        <taxon>Eukaryota</taxon>
        <taxon>Sar</taxon>
        <taxon>Stramenopiles</taxon>
        <taxon>Ochrophyta</taxon>
        <taxon>Bolidophyceae</taxon>
        <taxon>Parmales</taxon>
        <taxon>Triparmaceae</taxon>
        <taxon>Triparma</taxon>
    </lineage>
</organism>
<evidence type="ECO:0000313" key="9">
    <source>
        <dbReference type="Proteomes" id="UP001165065"/>
    </source>
</evidence>
<evidence type="ECO:0000256" key="3">
    <source>
        <dbReference type="ARBA" id="ARBA00022490"/>
    </source>
</evidence>
<comment type="similarity">
    <text evidence="2">Belongs to the PDCD4 family.</text>
</comment>
<evidence type="ECO:0000256" key="2">
    <source>
        <dbReference type="ARBA" id="ARBA00005497"/>
    </source>
</evidence>
<dbReference type="PROSITE" id="PS51366">
    <property type="entry name" value="MI"/>
    <property type="match status" value="2"/>
</dbReference>
<protein>
    <recommendedName>
        <fullName evidence="7">MI domain-containing protein</fullName>
    </recommendedName>
</protein>
<dbReference type="SUPFAM" id="SSF48371">
    <property type="entry name" value="ARM repeat"/>
    <property type="match status" value="2"/>
</dbReference>
<evidence type="ECO:0000259" key="7">
    <source>
        <dbReference type="PROSITE" id="PS51366"/>
    </source>
</evidence>
<dbReference type="InterPro" id="IPR016024">
    <property type="entry name" value="ARM-type_fold"/>
</dbReference>
<proteinExistence type="inferred from homology"/>
<keyword evidence="9" id="KW-1185">Reference proteome</keyword>
<name>A0A9W7GIN5_9STRA</name>
<dbReference type="GO" id="GO:0005737">
    <property type="term" value="C:cytoplasm"/>
    <property type="evidence" value="ECO:0007669"/>
    <property type="project" value="UniProtKB-SubCell"/>
</dbReference>
<dbReference type="AlphaFoldDB" id="A0A9W7GIN5"/>
<dbReference type="PANTHER" id="PTHR12626">
    <property type="entry name" value="PROGRAMMED CELL DEATH 4"/>
    <property type="match status" value="1"/>
</dbReference>
<evidence type="ECO:0000313" key="8">
    <source>
        <dbReference type="EMBL" id="GMI45456.1"/>
    </source>
</evidence>
<dbReference type="Gene3D" id="1.25.40.180">
    <property type="match status" value="2"/>
</dbReference>
<keyword evidence="3" id="KW-0963">Cytoplasm</keyword>
<evidence type="ECO:0000256" key="1">
    <source>
        <dbReference type="ARBA" id="ARBA00004496"/>
    </source>
</evidence>
<comment type="caution">
    <text evidence="8">The sequence shown here is derived from an EMBL/GenBank/DDBJ whole genome shotgun (WGS) entry which is preliminary data.</text>
</comment>
<dbReference type="PANTHER" id="PTHR12626:SF0">
    <property type="entry name" value="PROGRAMMED CELL DEATH PROTEIN 4"/>
    <property type="match status" value="1"/>
</dbReference>
<dbReference type="GO" id="GO:0045892">
    <property type="term" value="P:negative regulation of DNA-templated transcription"/>
    <property type="evidence" value="ECO:0007669"/>
    <property type="project" value="InterPro"/>
</dbReference>
<keyword evidence="4" id="KW-0677">Repeat</keyword>
<feature type="compositionally biased region" description="Basic and acidic residues" evidence="6">
    <location>
        <begin position="68"/>
        <end position="84"/>
    </location>
</feature>
<keyword evidence="5" id="KW-0539">Nucleus</keyword>
<evidence type="ECO:0000256" key="6">
    <source>
        <dbReference type="SAM" id="MobiDB-lite"/>
    </source>
</evidence>
<feature type="domain" description="MI" evidence="7">
    <location>
        <begin position="338"/>
        <end position="460"/>
    </location>
</feature>
<dbReference type="InterPro" id="IPR003891">
    <property type="entry name" value="Initiation_fac_eIF4g_MI"/>
</dbReference>
<dbReference type="EMBL" id="BRYA01000248">
    <property type="protein sequence ID" value="GMI45456.1"/>
    <property type="molecule type" value="Genomic_DNA"/>
</dbReference>
<accession>A0A9W7GIN5</accession>
<dbReference type="Proteomes" id="UP001165065">
    <property type="component" value="Unassembled WGS sequence"/>
</dbReference>
<feature type="compositionally biased region" description="Low complexity" evidence="6">
    <location>
        <begin position="37"/>
        <end position="52"/>
    </location>
</feature>
<gene>
    <name evidence="8" type="ORF">TrCOL_g8527</name>
</gene>
<reference evidence="9" key="1">
    <citation type="journal article" date="2023" name="Commun. Biol.">
        <title>Genome analysis of Parmales, the sister group of diatoms, reveals the evolutionary specialization of diatoms from phago-mixotrophs to photoautotrophs.</title>
        <authorList>
            <person name="Ban H."/>
            <person name="Sato S."/>
            <person name="Yoshikawa S."/>
            <person name="Yamada K."/>
            <person name="Nakamura Y."/>
            <person name="Ichinomiya M."/>
            <person name="Sato N."/>
            <person name="Blanc-Mathieu R."/>
            <person name="Endo H."/>
            <person name="Kuwata A."/>
            <person name="Ogata H."/>
        </authorList>
    </citation>
    <scope>NUCLEOTIDE SEQUENCE [LARGE SCALE GENOMIC DNA]</scope>
</reference>
<dbReference type="InterPro" id="IPR039778">
    <property type="entry name" value="PDCD4"/>
</dbReference>
<feature type="region of interest" description="Disordered" evidence="6">
    <location>
        <begin position="21"/>
        <end position="163"/>
    </location>
</feature>
<feature type="domain" description="MI" evidence="7">
    <location>
        <begin position="179"/>
        <end position="300"/>
    </location>
</feature>
<comment type="subcellular location">
    <subcellularLocation>
        <location evidence="1">Cytoplasm</location>
    </subcellularLocation>
</comment>